<dbReference type="EMBL" id="CAJVPZ010015146">
    <property type="protein sequence ID" value="CAG8663612.1"/>
    <property type="molecule type" value="Genomic_DNA"/>
</dbReference>
<evidence type="ECO:0000313" key="2">
    <source>
        <dbReference type="Proteomes" id="UP000789396"/>
    </source>
</evidence>
<dbReference type="OrthoDB" id="2449116at2759"/>
<protein>
    <submittedName>
        <fullName evidence="1">7461_t:CDS:1</fullName>
    </submittedName>
</protein>
<evidence type="ECO:0000313" key="1">
    <source>
        <dbReference type="EMBL" id="CAG8663612.1"/>
    </source>
</evidence>
<reference evidence="1" key="1">
    <citation type="submission" date="2021-06" db="EMBL/GenBank/DDBJ databases">
        <authorList>
            <person name="Kallberg Y."/>
            <person name="Tangrot J."/>
            <person name="Rosling A."/>
        </authorList>
    </citation>
    <scope>NUCLEOTIDE SEQUENCE</scope>
    <source>
        <strain evidence="1">IN212</strain>
    </source>
</reference>
<organism evidence="1 2">
    <name type="scientific">Racocetra fulgida</name>
    <dbReference type="NCBI Taxonomy" id="60492"/>
    <lineage>
        <taxon>Eukaryota</taxon>
        <taxon>Fungi</taxon>
        <taxon>Fungi incertae sedis</taxon>
        <taxon>Mucoromycota</taxon>
        <taxon>Glomeromycotina</taxon>
        <taxon>Glomeromycetes</taxon>
        <taxon>Diversisporales</taxon>
        <taxon>Gigasporaceae</taxon>
        <taxon>Racocetra</taxon>
    </lineage>
</organism>
<accession>A0A9N9E7D2</accession>
<feature type="non-terminal residue" evidence="1">
    <location>
        <position position="238"/>
    </location>
</feature>
<gene>
    <name evidence="1" type="ORF">RFULGI_LOCUS8949</name>
</gene>
<dbReference type="Proteomes" id="UP000789396">
    <property type="component" value="Unassembled WGS sequence"/>
</dbReference>
<dbReference type="AlphaFoldDB" id="A0A9N9E7D2"/>
<name>A0A9N9E7D2_9GLOM</name>
<proteinExistence type="predicted"/>
<comment type="caution">
    <text evidence="1">The sequence shown here is derived from an EMBL/GenBank/DDBJ whole genome shotgun (WGS) entry which is preliminary data.</text>
</comment>
<sequence>MPKLDKEIKELGIFLEKYVNTMKDEIEKCDEKLKTKNIDDNQKSEIQKQKQELEAKIQKVQPYLDKVKIAENSDFRDDEIITLDIIKELNQKLKLDSKDNFFVAKQSLEKKERAIAGGIGGGATGLTAGIIADNISNAEMTKMKGEISAFLEEYKKMMEQISHDCQNETQKEHYDNETKEANFRLGKLSKQTTTREYGLINKEINNAFLVESMGLNLQLEQEQQILTRQSRQEKTNFK</sequence>
<keyword evidence="2" id="KW-1185">Reference proteome</keyword>